<comment type="subcellular location">
    <subcellularLocation>
        <location evidence="1">Mitochondrion</location>
    </subcellularLocation>
</comment>
<gene>
    <name evidence="6" type="ORF">DM01DRAFT_1330882</name>
</gene>
<evidence type="ECO:0000313" key="7">
    <source>
        <dbReference type="Proteomes" id="UP000242146"/>
    </source>
</evidence>
<dbReference type="AlphaFoldDB" id="A0A1X2GXJ2"/>
<dbReference type="NCBIfam" id="TIGR03317">
    <property type="entry name" value="ygfZ_signature"/>
    <property type="match status" value="1"/>
</dbReference>
<sequence>MSVPTDLTETDPLHQGHHYAKIPHRQLMVMEGPDTIKFLQGLVTNNMPNIAAGGDGLYTGCLTPQGRMLYDVFVYPINAGENFPHPRFILDYGSSDAADLFKHLKRYLLRSKVKMRPATEEYDLYHIWSKPAPSSSSHFQVPVGGLIKKDNRLTDIGCLDPRVPGFGYRAVLPKDKDIKTVVPSDFTELPSSEYTIRRILHGVPEGVDDIWPEQSLPLECNLDYMNGVDFRKGCYVGQELTIRTYHTGVVRKRIVPVQIYKEGDSVPEQLQVDRSSTMSFTSQLDIKPVDGASKRSLGKTGGSVHNIGLALMRLEQVQKCVQDGVAPLRVADTNMLVRPFLPSWWPVEKDDNDA</sequence>
<dbReference type="PANTHER" id="PTHR22602:SF0">
    <property type="entry name" value="TRANSFERASE CAF17, MITOCHONDRIAL-RELATED"/>
    <property type="match status" value="1"/>
</dbReference>
<dbReference type="InterPro" id="IPR027266">
    <property type="entry name" value="TrmE/GcvT-like"/>
</dbReference>
<comment type="caution">
    <text evidence="6">The sequence shown here is derived from an EMBL/GenBank/DDBJ whole genome shotgun (WGS) entry which is preliminary data.</text>
</comment>
<feature type="domain" description="CAF17 C-terminal" evidence="5">
    <location>
        <begin position="251"/>
        <end position="346"/>
    </location>
</feature>
<dbReference type="InterPro" id="IPR057460">
    <property type="entry name" value="CAF17_C"/>
</dbReference>
<dbReference type="STRING" id="101127.A0A1X2GXJ2"/>
<reference evidence="6 7" key="1">
    <citation type="submission" date="2016-07" db="EMBL/GenBank/DDBJ databases">
        <title>Pervasive Adenine N6-methylation of Active Genes in Fungi.</title>
        <authorList>
            <consortium name="DOE Joint Genome Institute"/>
            <person name="Mondo S.J."/>
            <person name="Dannebaum R.O."/>
            <person name="Kuo R.C."/>
            <person name="Labutti K."/>
            <person name="Haridas S."/>
            <person name="Kuo A."/>
            <person name="Salamov A."/>
            <person name="Ahrendt S.R."/>
            <person name="Lipzen A."/>
            <person name="Sullivan W."/>
            <person name="Andreopoulos W.B."/>
            <person name="Clum A."/>
            <person name="Lindquist E."/>
            <person name="Daum C."/>
            <person name="Ramamoorthy G.K."/>
            <person name="Gryganskyi A."/>
            <person name="Culley D."/>
            <person name="Magnuson J.K."/>
            <person name="James T.Y."/>
            <person name="O'Malley M.A."/>
            <person name="Stajich J.E."/>
            <person name="Spatafora J.W."/>
            <person name="Visel A."/>
            <person name="Grigoriev I.V."/>
        </authorList>
    </citation>
    <scope>NUCLEOTIDE SEQUENCE [LARGE SCALE GENOMIC DNA]</scope>
    <source>
        <strain evidence="6 7">NRRL 3301</strain>
    </source>
</reference>
<name>A0A1X2GXJ2_9FUNG</name>
<dbReference type="EMBL" id="MCGT01000001">
    <property type="protein sequence ID" value="ORX62755.1"/>
    <property type="molecule type" value="Genomic_DNA"/>
</dbReference>
<dbReference type="GO" id="GO:0005759">
    <property type="term" value="C:mitochondrial matrix"/>
    <property type="evidence" value="ECO:0007669"/>
    <property type="project" value="TreeGrafter"/>
</dbReference>
<evidence type="ECO:0000256" key="3">
    <source>
        <dbReference type="ARBA" id="ARBA00023128"/>
    </source>
</evidence>
<keyword evidence="3" id="KW-0496">Mitochondrion</keyword>
<dbReference type="GO" id="GO:0016226">
    <property type="term" value="P:iron-sulfur cluster assembly"/>
    <property type="evidence" value="ECO:0007669"/>
    <property type="project" value="TreeGrafter"/>
</dbReference>
<dbReference type="PANTHER" id="PTHR22602">
    <property type="entry name" value="TRANSFERASE CAF17, MITOCHONDRIAL-RELATED"/>
    <property type="match status" value="1"/>
</dbReference>
<dbReference type="InterPro" id="IPR017703">
    <property type="entry name" value="YgfZ/GCV_T_CS"/>
</dbReference>
<keyword evidence="7" id="KW-1185">Reference proteome</keyword>
<evidence type="ECO:0000256" key="4">
    <source>
        <dbReference type="ARBA" id="ARBA00093447"/>
    </source>
</evidence>
<evidence type="ECO:0000259" key="5">
    <source>
        <dbReference type="Pfam" id="PF25455"/>
    </source>
</evidence>
<evidence type="ECO:0000256" key="1">
    <source>
        <dbReference type="ARBA" id="ARBA00004173"/>
    </source>
</evidence>
<comment type="similarity">
    <text evidence="4">Belongs to the GcvT family. CAF17/IBA57 subfamily.</text>
</comment>
<keyword evidence="6" id="KW-0808">Transferase</keyword>
<dbReference type="GO" id="GO:0032259">
    <property type="term" value="P:methylation"/>
    <property type="evidence" value="ECO:0007669"/>
    <property type="project" value="UniProtKB-KW"/>
</dbReference>
<proteinExistence type="inferred from homology"/>
<keyword evidence="2" id="KW-0809">Transit peptide</keyword>
<dbReference type="Gene3D" id="3.30.1360.120">
    <property type="entry name" value="Probable tRNA modification gtpase trme, domain 1"/>
    <property type="match status" value="1"/>
</dbReference>
<accession>A0A1X2GXJ2</accession>
<dbReference type="SUPFAM" id="SSF103025">
    <property type="entry name" value="Folate-binding domain"/>
    <property type="match status" value="1"/>
</dbReference>
<evidence type="ECO:0000256" key="2">
    <source>
        <dbReference type="ARBA" id="ARBA00022946"/>
    </source>
</evidence>
<dbReference type="GO" id="GO:0008168">
    <property type="term" value="F:methyltransferase activity"/>
    <property type="evidence" value="ECO:0007669"/>
    <property type="project" value="UniProtKB-KW"/>
</dbReference>
<dbReference type="Proteomes" id="UP000242146">
    <property type="component" value="Unassembled WGS sequence"/>
</dbReference>
<keyword evidence="6" id="KW-0489">Methyltransferase</keyword>
<protein>
    <submittedName>
        <fullName evidence="6">Aminomethyltransferase folate-binding domain-containing protein</fullName>
    </submittedName>
</protein>
<dbReference type="OrthoDB" id="191995at2759"/>
<dbReference type="InterPro" id="IPR045179">
    <property type="entry name" value="YgfZ/GcvT"/>
</dbReference>
<dbReference type="Pfam" id="PF25455">
    <property type="entry name" value="Beta-barrel_CAF17_C"/>
    <property type="match status" value="1"/>
</dbReference>
<evidence type="ECO:0000313" key="6">
    <source>
        <dbReference type="EMBL" id="ORX62755.1"/>
    </source>
</evidence>
<organism evidence="6 7">
    <name type="scientific">Hesseltinella vesiculosa</name>
    <dbReference type="NCBI Taxonomy" id="101127"/>
    <lineage>
        <taxon>Eukaryota</taxon>
        <taxon>Fungi</taxon>
        <taxon>Fungi incertae sedis</taxon>
        <taxon>Mucoromycota</taxon>
        <taxon>Mucoromycotina</taxon>
        <taxon>Mucoromycetes</taxon>
        <taxon>Mucorales</taxon>
        <taxon>Cunninghamellaceae</taxon>
        <taxon>Hesseltinella</taxon>
    </lineage>
</organism>